<dbReference type="SUPFAM" id="SSF46689">
    <property type="entry name" value="Homeodomain-like"/>
    <property type="match status" value="1"/>
</dbReference>
<comment type="caution">
    <text evidence="6">The sequence shown here is derived from an EMBL/GenBank/DDBJ whole genome shotgun (WGS) entry which is preliminary data.</text>
</comment>
<evidence type="ECO:0000256" key="4">
    <source>
        <dbReference type="PROSITE-ProRule" id="PRU00335"/>
    </source>
</evidence>
<dbReference type="Proteomes" id="UP000237755">
    <property type="component" value="Unassembled WGS sequence"/>
</dbReference>
<sequence>MIGRPRATTHWAIRDTAIELFIQDGYAETSLARIAKECGISRTTLFSYFPAKADMIVYGEERNFERLRDVLADAPYDIPAGTVLAQAARTMRPLPSNAREELTLFWVLLEENADVAAQSARYGHRYRTVIEEFVVERLGTDPDDPMPAVFSATMSAAMYAAAQHWTSHAEGEASLEDALERAVAPLIDAYLGER</sequence>
<name>A0ABX5B132_9MICO</name>
<dbReference type="PRINTS" id="PR00455">
    <property type="entry name" value="HTHTETR"/>
</dbReference>
<dbReference type="PANTHER" id="PTHR30055">
    <property type="entry name" value="HTH-TYPE TRANSCRIPTIONAL REGULATOR RUTR"/>
    <property type="match status" value="1"/>
</dbReference>
<keyword evidence="1" id="KW-0805">Transcription regulation</keyword>
<dbReference type="PANTHER" id="PTHR30055:SF238">
    <property type="entry name" value="MYCOFACTOCIN BIOSYNTHESIS TRANSCRIPTIONAL REGULATOR MFTR-RELATED"/>
    <property type="match status" value="1"/>
</dbReference>
<dbReference type="InterPro" id="IPR041347">
    <property type="entry name" value="MftR_C"/>
</dbReference>
<feature type="domain" description="HTH tetR-type" evidence="5">
    <location>
        <begin position="7"/>
        <end position="67"/>
    </location>
</feature>
<dbReference type="EMBL" id="MPZN01000003">
    <property type="protein sequence ID" value="PPL20274.1"/>
    <property type="molecule type" value="Genomic_DNA"/>
</dbReference>
<evidence type="ECO:0000256" key="3">
    <source>
        <dbReference type="ARBA" id="ARBA00023163"/>
    </source>
</evidence>
<dbReference type="InterPro" id="IPR050109">
    <property type="entry name" value="HTH-type_TetR-like_transc_reg"/>
</dbReference>
<dbReference type="InterPro" id="IPR001647">
    <property type="entry name" value="HTH_TetR"/>
</dbReference>
<evidence type="ECO:0000259" key="5">
    <source>
        <dbReference type="PROSITE" id="PS50977"/>
    </source>
</evidence>
<feature type="DNA-binding region" description="H-T-H motif" evidence="4">
    <location>
        <begin position="30"/>
        <end position="49"/>
    </location>
</feature>
<keyword evidence="7" id="KW-1185">Reference proteome</keyword>
<proteinExistence type="predicted"/>
<dbReference type="InterPro" id="IPR009057">
    <property type="entry name" value="Homeodomain-like_sf"/>
</dbReference>
<evidence type="ECO:0000256" key="2">
    <source>
        <dbReference type="ARBA" id="ARBA00023125"/>
    </source>
</evidence>
<gene>
    <name evidence="6" type="ORF">GY24_01640</name>
</gene>
<keyword evidence="3" id="KW-0804">Transcription</keyword>
<dbReference type="RefSeq" id="WP_104474070.1">
    <property type="nucleotide sequence ID" value="NZ_MPZN01000003.1"/>
</dbReference>
<organism evidence="6 7">
    <name type="scientific">Microterricola pindariensis</name>
    <dbReference type="NCBI Taxonomy" id="478010"/>
    <lineage>
        <taxon>Bacteria</taxon>
        <taxon>Bacillati</taxon>
        <taxon>Actinomycetota</taxon>
        <taxon>Actinomycetes</taxon>
        <taxon>Micrococcales</taxon>
        <taxon>Microbacteriaceae</taxon>
        <taxon>Microterricola</taxon>
    </lineage>
</organism>
<dbReference type="PROSITE" id="PS50977">
    <property type="entry name" value="HTH_TETR_2"/>
    <property type="match status" value="1"/>
</dbReference>
<reference evidence="6 7" key="1">
    <citation type="journal article" date="2008" name="Int. J. Syst. Evol. Microbiol.">
        <title>Leifsonia pindariensis sp. nov., isolated from the Pindari glacier of the Indian Himalayas, and emended description of the genus Leifsonia.</title>
        <authorList>
            <person name="Reddy G.S."/>
            <person name="Prabagaran S.R."/>
            <person name="Shivaji S."/>
        </authorList>
    </citation>
    <scope>NUCLEOTIDE SEQUENCE [LARGE SCALE GENOMIC DNA]</scope>
    <source>
        <strain evidence="6 7">PON 10</strain>
    </source>
</reference>
<evidence type="ECO:0000256" key="1">
    <source>
        <dbReference type="ARBA" id="ARBA00023015"/>
    </source>
</evidence>
<protein>
    <recommendedName>
        <fullName evidence="5">HTH tetR-type domain-containing protein</fullName>
    </recommendedName>
</protein>
<dbReference type="Pfam" id="PF17754">
    <property type="entry name" value="TetR_C_14"/>
    <property type="match status" value="1"/>
</dbReference>
<dbReference type="Gene3D" id="1.10.357.10">
    <property type="entry name" value="Tetracycline Repressor, domain 2"/>
    <property type="match status" value="1"/>
</dbReference>
<keyword evidence="2 4" id="KW-0238">DNA-binding</keyword>
<dbReference type="Gene3D" id="1.10.10.60">
    <property type="entry name" value="Homeodomain-like"/>
    <property type="match status" value="1"/>
</dbReference>
<evidence type="ECO:0000313" key="6">
    <source>
        <dbReference type="EMBL" id="PPL20274.1"/>
    </source>
</evidence>
<evidence type="ECO:0000313" key="7">
    <source>
        <dbReference type="Proteomes" id="UP000237755"/>
    </source>
</evidence>
<accession>A0ABX5B132</accession>
<dbReference type="Pfam" id="PF00440">
    <property type="entry name" value="TetR_N"/>
    <property type="match status" value="1"/>
</dbReference>
<dbReference type="InterPro" id="IPR023772">
    <property type="entry name" value="DNA-bd_HTH_TetR-type_CS"/>
</dbReference>
<dbReference type="PROSITE" id="PS01081">
    <property type="entry name" value="HTH_TETR_1"/>
    <property type="match status" value="1"/>
</dbReference>